<dbReference type="OrthoDB" id="161343at2"/>
<reference evidence="3" key="1">
    <citation type="submission" date="2016-10" db="EMBL/GenBank/DDBJ databases">
        <authorList>
            <person name="Varghese N."/>
            <person name="Submissions S."/>
        </authorList>
    </citation>
    <scope>NUCLEOTIDE SEQUENCE [LARGE SCALE GENOMIC DNA]</scope>
    <source>
        <strain evidence="3">DSM 45245</strain>
    </source>
</reference>
<dbReference type="GO" id="GO:0003824">
    <property type="term" value="F:catalytic activity"/>
    <property type="evidence" value="ECO:0007669"/>
    <property type="project" value="InterPro"/>
</dbReference>
<dbReference type="EMBL" id="FNPH01000002">
    <property type="protein sequence ID" value="SDY49160.1"/>
    <property type="molecule type" value="Genomic_DNA"/>
</dbReference>
<feature type="domain" description="Flavoprotein" evidence="1">
    <location>
        <begin position="5"/>
        <end position="126"/>
    </location>
</feature>
<dbReference type="SUPFAM" id="SSF52507">
    <property type="entry name" value="Homo-oligomeric flavin-containing Cys decarboxylases, HFCD"/>
    <property type="match status" value="1"/>
</dbReference>
<dbReference type="InterPro" id="IPR003382">
    <property type="entry name" value="Flavoprotein"/>
</dbReference>
<dbReference type="Proteomes" id="UP000242415">
    <property type="component" value="Unassembled WGS sequence"/>
</dbReference>
<accession>A0A1H3KAJ1</accession>
<evidence type="ECO:0000313" key="2">
    <source>
        <dbReference type="EMBL" id="SDY49160.1"/>
    </source>
</evidence>
<organism evidence="2 3">
    <name type="scientific">Micromonospora pattaloongensis</name>
    <dbReference type="NCBI Taxonomy" id="405436"/>
    <lineage>
        <taxon>Bacteria</taxon>
        <taxon>Bacillati</taxon>
        <taxon>Actinomycetota</taxon>
        <taxon>Actinomycetes</taxon>
        <taxon>Micromonosporales</taxon>
        <taxon>Micromonosporaceae</taxon>
        <taxon>Micromonospora</taxon>
    </lineage>
</organism>
<protein>
    <submittedName>
        <fullName evidence="2">Flavoprotein</fullName>
    </submittedName>
</protein>
<evidence type="ECO:0000259" key="1">
    <source>
        <dbReference type="Pfam" id="PF02441"/>
    </source>
</evidence>
<dbReference type="Pfam" id="PF02441">
    <property type="entry name" value="Flavoprotein"/>
    <property type="match status" value="1"/>
</dbReference>
<keyword evidence="3" id="KW-1185">Reference proteome</keyword>
<dbReference type="Gene3D" id="3.40.50.1950">
    <property type="entry name" value="Flavin prenyltransferase-like"/>
    <property type="match status" value="1"/>
</dbReference>
<dbReference type="STRING" id="405436.SAMN05444365_102425"/>
<sequence length="196" mass="20566">MTGGHLQIVVCGAGPAADVARLVSAAHEQSWTAAVTATPSATDFIDVPAIEELTGTPVRSTYRSSPGTRRSLPAADALVIAPATYNSINKIALGLADNYATTSVAELIGRQVPTVIVPFVNAALAVRLPFRRAVASLRDEGVRVLLGPEDQWEPHPPGSGNDRQLAFPWTTAFETAADLAYEARTSERHVGRGAAG</sequence>
<dbReference type="InterPro" id="IPR036551">
    <property type="entry name" value="Flavin_trans-like"/>
</dbReference>
<gene>
    <name evidence="2" type="ORF">SAMN05444365_102425</name>
</gene>
<proteinExistence type="predicted"/>
<dbReference type="RefSeq" id="WP_091553737.1">
    <property type="nucleotide sequence ID" value="NZ_FNPH01000002.1"/>
</dbReference>
<name>A0A1H3KAJ1_9ACTN</name>
<dbReference type="AlphaFoldDB" id="A0A1H3KAJ1"/>
<evidence type="ECO:0000313" key="3">
    <source>
        <dbReference type="Proteomes" id="UP000242415"/>
    </source>
</evidence>